<organism evidence="2 3">
    <name type="scientific">Cirrhinus mrigala</name>
    <name type="common">Mrigala</name>
    <dbReference type="NCBI Taxonomy" id="683832"/>
    <lineage>
        <taxon>Eukaryota</taxon>
        <taxon>Metazoa</taxon>
        <taxon>Chordata</taxon>
        <taxon>Craniata</taxon>
        <taxon>Vertebrata</taxon>
        <taxon>Euteleostomi</taxon>
        <taxon>Actinopterygii</taxon>
        <taxon>Neopterygii</taxon>
        <taxon>Teleostei</taxon>
        <taxon>Ostariophysi</taxon>
        <taxon>Cypriniformes</taxon>
        <taxon>Cyprinidae</taxon>
        <taxon>Labeoninae</taxon>
        <taxon>Labeonini</taxon>
        <taxon>Cirrhinus</taxon>
    </lineage>
</organism>
<gene>
    <name evidence="2" type="ORF">M9458_039419</name>
</gene>
<dbReference type="EMBL" id="JAMKFB020000020">
    <property type="protein sequence ID" value="KAL0163666.1"/>
    <property type="molecule type" value="Genomic_DNA"/>
</dbReference>
<dbReference type="Proteomes" id="UP001529510">
    <property type="component" value="Unassembled WGS sequence"/>
</dbReference>
<reference evidence="2 3" key="1">
    <citation type="submission" date="2024-05" db="EMBL/GenBank/DDBJ databases">
        <title>Genome sequencing and assembly of Indian major carp, Cirrhinus mrigala (Hamilton, 1822).</title>
        <authorList>
            <person name="Mohindra V."/>
            <person name="Chowdhury L.M."/>
            <person name="Lal K."/>
            <person name="Jena J.K."/>
        </authorList>
    </citation>
    <scope>NUCLEOTIDE SEQUENCE [LARGE SCALE GENOMIC DNA]</scope>
    <source>
        <strain evidence="2">CM1030</strain>
        <tissue evidence="2">Blood</tissue>
    </source>
</reference>
<keyword evidence="3" id="KW-1185">Reference proteome</keyword>
<comment type="caution">
    <text evidence="2">The sequence shown here is derived from an EMBL/GenBank/DDBJ whole genome shotgun (WGS) entry which is preliminary data.</text>
</comment>
<accession>A0ABD0NR85</accession>
<evidence type="ECO:0000313" key="2">
    <source>
        <dbReference type="EMBL" id="KAL0163666.1"/>
    </source>
</evidence>
<feature type="non-terminal residue" evidence="2">
    <location>
        <position position="1"/>
    </location>
</feature>
<proteinExistence type="predicted"/>
<sequence>LRGHALGYAPLESHVLYEEAVTHFNCFPFRRVGETNEALLGKCPQTARPLCSPVELPDDFDSTSQYRLDLLFGTSAGEKEVTAASEGGLLSELASVGTESHPVADAEMAGVLERAAKEIGLEWKPLPRPKHSKLDDLYLGCDIPTPPPSPPSMRSPGGESGCKTRKTPLPSRACKFSSALVVKAYTASGQAASALQVYQAKVLRELHEGVPNPELLQELRSATDHTLRATKVMAQALGRAMSTMVVQGHHLWLTLAEMRDAEEVRFLDAPISQVGLFGDTVEEFAQHPAPSKPVLQPDPPNGPVFAGRLQGTLVRLQSVPETGSPEERTQLTCQDPLSTRGQVVDLDFFFSGPYSQHFCPSTKRPDADFSNQSMFWHTSCFHMFWKTPNLPSRRYPWHRRSSDWFLSGQIQWTKHPVAFGASHLQPQGLLHRPATMSPLQFNRLAEPSQTIRLGYAIQFARRPPKFSGILFASVRGTNAVVLRVEIALLLAMDEIEPVPSAKMKRGFYSHYFTVPKKGGGLHILTCVRVQHWFVAIDLKDAYFHAIPAVCRGRTGLSVQGPPLRPVPIVSLR</sequence>
<name>A0ABD0NR85_CIRMR</name>
<feature type="compositionally biased region" description="Pro residues" evidence="1">
    <location>
        <begin position="144"/>
        <end position="153"/>
    </location>
</feature>
<feature type="region of interest" description="Disordered" evidence="1">
    <location>
        <begin position="142"/>
        <end position="167"/>
    </location>
</feature>
<feature type="non-terminal residue" evidence="2">
    <location>
        <position position="572"/>
    </location>
</feature>
<evidence type="ECO:0000313" key="3">
    <source>
        <dbReference type="Proteomes" id="UP001529510"/>
    </source>
</evidence>
<protein>
    <submittedName>
        <fullName evidence="2">Uncharacterized protein</fullName>
    </submittedName>
</protein>
<dbReference type="AlphaFoldDB" id="A0ABD0NR85"/>
<evidence type="ECO:0000256" key="1">
    <source>
        <dbReference type="SAM" id="MobiDB-lite"/>
    </source>
</evidence>